<feature type="compositionally biased region" description="Low complexity" evidence="4">
    <location>
        <begin position="37"/>
        <end position="63"/>
    </location>
</feature>
<evidence type="ECO:0000313" key="7">
    <source>
        <dbReference type="EMBL" id="USI75005.1"/>
    </source>
</evidence>
<feature type="region of interest" description="Disordered" evidence="4">
    <location>
        <begin position="37"/>
        <end position="88"/>
    </location>
</feature>
<dbReference type="Gene3D" id="2.170.130.10">
    <property type="entry name" value="TonB-dependent receptor, plug domain"/>
    <property type="match status" value="1"/>
</dbReference>
<feature type="signal peptide" evidence="5">
    <location>
        <begin position="1"/>
        <end position="31"/>
    </location>
</feature>
<dbReference type="PANTHER" id="PTHR40980">
    <property type="entry name" value="PLUG DOMAIN-CONTAINING PROTEIN"/>
    <property type="match status" value="1"/>
</dbReference>
<dbReference type="InterPro" id="IPR037066">
    <property type="entry name" value="Plug_dom_sf"/>
</dbReference>
<dbReference type="EMBL" id="CP084931">
    <property type="protein sequence ID" value="USI75005.1"/>
    <property type="molecule type" value="Genomic_DNA"/>
</dbReference>
<keyword evidence="2" id="KW-0472">Membrane</keyword>
<keyword evidence="3" id="KW-0998">Cell outer membrane</keyword>
<evidence type="ECO:0000313" key="8">
    <source>
        <dbReference type="Proteomes" id="UP001056937"/>
    </source>
</evidence>
<keyword evidence="8" id="KW-1185">Reference proteome</keyword>
<dbReference type="SUPFAM" id="SSF56935">
    <property type="entry name" value="Porins"/>
    <property type="match status" value="1"/>
</dbReference>
<dbReference type="NCBIfam" id="TIGR01782">
    <property type="entry name" value="TonB-Xanth-Caul"/>
    <property type="match status" value="1"/>
</dbReference>
<dbReference type="Proteomes" id="UP001056937">
    <property type="component" value="Chromosome 2"/>
</dbReference>
<name>A0ABY4XE73_9SPHN</name>
<evidence type="ECO:0000256" key="1">
    <source>
        <dbReference type="ARBA" id="ARBA00004442"/>
    </source>
</evidence>
<dbReference type="Pfam" id="PF07715">
    <property type="entry name" value="Plug"/>
    <property type="match status" value="1"/>
</dbReference>
<feature type="chain" id="PRO_5045896818" evidence="5">
    <location>
        <begin position="32"/>
        <end position="977"/>
    </location>
</feature>
<evidence type="ECO:0000256" key="5">
    <source>
        <dbReference type="SAM" id="SignalP"/>
    </source>
</evidence>
<evidence type="ECO:0000256" key="2">
    <source>
        <dbReference type="ARBA" id="ARBA00023136"/>
    </source>
</evidence>
<feature type="domain" description="TonB-dependent receptor plug" evidence="6">
    <location>
        <begin position="109"/>
        <end position="209"/>
    </location>
</feature>
<reference evidence="7" key="1">
    <citation type="journal article" date="2022" name="Toxins">
        <title>Genomic Analysis of Sphingopyxis sp. USTB-05 for Biodegrading Cyanobacterial Hepatotoxins.</title>
        <authorList>
            <person name="Liu C."/>
            <person name="Xu Q."/>
            <person name="Zhao Z."/>
            <person name="Zhang H."/>
            <person name="Liu X."/>
            <person name="Yin C."/>
            <person name="Liu Y."/>
            <person name="Yan H."/>
        </authorList>
    </citation>
    <scope>NUCLEOTIDE SEQUENCE</scope>
    <source>
        <strain evidence="7">NBD5</strain>
    </source>
</reference>
<keyword evidence="7" id="KW-0675">Receptor</keyword>
<protein>
    <submittedName>
        <fullName evidence="7">TonB-dependent receptor</fullName>
    </submittedName>
</protein>
<dbReference type="Gene3D" id="2.40.170.20">
    <property type="entry name" value="TonB-dependent receptor, beta-barrel domain"/>
    <property type="match status" value="1"/>
</dbReference>
<dbReference type="CDD" id="cd01347">
    <property type="entry name" value="ligand_gated_channel"/>
    <property type="match status" value="1"/>
</dbReference>
<dbReference type="InterPro" id="IPR012910">
    <property type="entry name" value="Plug_dom"/>
</dbReference>
<evidence type="ECO:0000259" key="6">
    <source>
        <dbReference type="Pfam" id="PF07715"/>
    </source>
</evidence>
<dbReference type="RefSeq" id="WP_252168819.1">
    <property type="nucleotide sequence ID" value="NZ_CP084931.1"/>
</dbReference>
<organism evidence="7 8">
    <name type="scientific">Sphingomonas morindae</name>
    <dbReference type="NCBI Taxonomy" id="1541170"/>
    <lineage>
        <taxon>Bacteria</taxon>
        <taxon>Pseudomonadati</taxon>
        <taxon>Pseudomonadota</taxon>
        <taxon>Alphaproteobacteria</taxon>
        <taxon>Sphingomonadales</taxon>
        <taxon>Sphingomonadaceae</taxon>
        <taxon>Sphingomonas</taxon>
    </lineage>
</organism>
<evidence type="ECO:0000256" key="3">
    <source>
        <dbReference type="ARBA" id="ARBA00023237"/>
    </source>
</evidence>
<dbReference type="InterPro" id="IPR010104">
    <property type="entry name" value="TonB_rcpt_bac"/>
</dbReference>
<dbReference type="InterPro" id="IPR036942">
    <property type="entry name" value="Beta-barrel_TonB_sf"/>
</dbReference>
<proteinExistence type="predicted"/>
<feature type="compositionally biased region" description="Polar residues" evidence="4">
    <location>
        <begin position="64"/>
        <end position="80"/>
    </location>
</feature>
<dbReference type="PANTHER" id="PTHR40980:SF3">
    <property type="entry name" value="TONB-DEPENDENT RECEPTOR-LIKE BETA-BARREL DOMAIN-CONTAINING PROTEIN"/>
    <property type="match status" value="1"/>
</dbReference>
<sequence>MRFPSMSARVRLAVRVSSVALCGAGSLFAAAASAQTTPDAAPQPGASAAGVTADPTAEAAARANQVSTEPVPSPDGQTPVQPAGAQANGGGDIVVTGIRASLASAARIKRNSTLIVDSISAEDIGKLPDVSIADSLARLPGVAAQRVEGRDQNLSIRGLGPDFSTTLLNGREQVTVGDNRGVEFDQYPSEFFQNVNVYKTADASLIAPGIAGTVDLRMLRPLAQSKRVLVVSARGEMNQLKALNPDSSRYGYRASATYVDKFAGDTLGVALGASLTRTPTQNERYNSWGYPTDAAGDLILGGAKPYVESATLNRYGVVGTLEWQPSDRFHSTFDALYSHFTDTRRLRGIEFPLAYSNPTLVSATASNGIVDQATFTNVYGVQRNDYQKRRANSFSLGWNNQFSFTDTLHLNVDASWSHAKRTDYLLESYTGTGFAKSGIPDTLTITRQNNGIYNIATTLNYADPTLFRSTDPQGWGFAADQGAIVQAGYYNRPSFKDDLKALRGTLTGDIQGSVLKSWEIGGNYSRREKTNDFTSYFLCPQGGGATCAVRDQTPTSAAIPASALLKNTVSLGYLGIPQMLTYDPTDLVGSFYKQARNLNPGEFGRRFTITENVWTGYAKLNIDGEVGGKAVKGSLGVQAVHTQQSSTGVQAGLDPVTAGLTLATIQGKHSYWNVMPSASFSVELLEATYVKLGASQTMVRPRMDQEKITQTFSINTSNVGRGNPALFPVFSATGGNLNLEPYQSTNIDVSLEKYFPGGGYVALSGYFKKLSDYVDPNNSLAFDYSRFVSLLPAAQQALLAPGEEIGFATAPANTGKGYLQGLEGTVSLPFKMLSHYLDGFGVFATGTITDSAIRYSSNPTVNLTVPGLSKYVYSLTAFYEKNGFQARLNYRYRSKFLAEIQGLSADPTQVQAKAEAILDAQIGYDFREGPLKGLSVLLQGKNLTDRPFVTYYNNDPRQIRDYQRYGRDFFVGVTYKF</sequence>
<comment type="subcellular location">
    <subcellularLocation>
        <location evidence="1">Cell outer membrane</location>
    </subcellularLocation>
</comment>
<evidence type="ECO:0000256" key="4">
    <source>
        <dbReference type="SAM" id="MobiDB-lite"/>
    </source>
</evidence>
<accession>A0ABY4XE73</accession>
<keyword evidence="5" id="KW-0732">Signal</keyword>
<gene>
    <name evidence="7" type="ORF">LHA26_17725</name>
</gene>